<feature type="compositionally biased region" description="Polar residues" evidence="1">
    <location>
        <begin position="16"/>
        <end position="25"/>
    </location>
</feature>
<name>A0A409WZ83_9AGAR</name>
<accession>A0A409WZ83</accession>
<evidence type="ECO:0000256" key="1">
    <source>
        <dbReference type="SAM" id="MobiDB-lite"/>
    </source>
</evidence>
<feature type="region of interest" description="Disordered" evidence="1">
    <location>
        <begin position="520"/>
        <end position="579"/>
    </location>
</feature>
<dbReference type="OrthoDB" id="3269821at2759"/>
<feature type="compositionally biased region" description="Low complexity" evidence="1">
    <location>
        <begin position="420"/>
        <end position="437"/>
    </location>
</feature>
<proteinExistence type="predicted"/>
<evidence type="ECO:0000313" key="2">
    <source>
        <dbReference type="EMBL" id="PPQ83789.1"/>
    </source>
</evidence>
<comment type="caution">
    <text evidence="2">The sequence shown here is derived from an EMBL/GenBank/DDBJ whole genome shotgun (WGS) entry which is preliminary data.</text>
</comment>
<feature type="compositionally biased region" description="Polar residues" evidence="1">
    <location>
        <begin position="444"/>
        <end position="457"/>
    </location>
</feature>
<feature type="region of interest" description="Disordered" evidence="1">
    <location>
        <begin position="53"/>
        <end position="73"/>
    </location>
</feature>
<reference evidence="2 3" key="1">
    <citation type="journal article" date="2018" name="Evol. Lett.">
        <title>Horizontal gene cluster transfer increased hallucinogenic mushroom diversity.</title>
        <authorList>
            <person name="Reynolds H.T."/>
            <person name="Vijayakumar V."/>
            <person name="Gluck-Thaler E."/>
            <person name="Korotkin H.B."/>
            <person name="Matheny P.B."/>
            <person name="Slot J.C."/>
        </authorList>
    </citation>
    <scope>NUCLEOTIDE SEQUENCE [LARGE SCALE GENOMIC DNA]</scope>
    <source>
        <strain evidence="2 3">SRW20</strain>
    </source>
</reference>
<protein>
    <recommendedName>
        <fullName evidence="4">F-box domain-containing protein</fullName>
    </recommendedName>
</protein>
<dbReference type="AlphaFoldDB" id="A0A409WZ83"/>
<feature type="region of interest" description="Disordered" evidence="1">
    <location>
        <begin position="273"/>
        <end position="353"/>
    </location>
</feature>
<sequence>MSSAAASPPLGSSAPQISNSVSTPSDPRPLPPVPNQSQLPFISTVASFTTVPSSPSFSLSQERPAFSRTRQDTLTPVHRDRVLSTFTPWAARAMKSSSFLAALQAPPVLAAVLAHLDWAEAFPLFCTCKALHDIVLTSSPLRDVVLARFVPGYAHSMRARDVGNYQDVQVSMRDLDLLLMSQRVPLHRYPTHALRILTSLYPTFEDDETTAKLVAFTQAHSRFVLLLQSLVHSSSAPFPLEPEEIKLKSRFSPVNHLREVTFPAPLFYSELPPPSPPVPATSSPPSTTKSSSKRAAKSKSKHKHSRSLDIPRTASSGLGAKIDPLGPRRPSASNLSSLAPYSNGHLSPSPTLRKSRRFSIFGGNVTSPPPPQEPQALRVYSNTWRRKHTQLASEVDENGHAHSKYDIGLGLGQPTRRFASADASTSDSSLSGSGPPSIAGRDSPLSSPSLTHASQSPHDLVQATLRTRAPILHVFVPCTKLEDGDDSLVQCEKQLEEAGLWRHLSTGDVVCNLGYVPPSVEDQSEGEEPVPMPISLALENPSSLRPRSSYRSPPSSNSSGSGSVPALASPASPSSSGQPQRKWLLFNGHFLVPYSPPDLLPLPQPLTLPSPFYYAHITPPQAANMTFAISRFPACDDVPQMTLVHTTSRVPSPHSPKGVALAKHYAWVARVFRAPPMEEIQVNANANVNGPKEEEMGKGWYGEWVLEYEGTKEGQQVLMNALAGRPLGNRIWELVREKSGGGRIWLRLVS</sequence>
<feature type="compositionally biased region" description="Low complexity" evidence="1">
    <location>
        <begin position="540"/>
        <end position="577"/>
    </location>
</feature>
<dbReference type="EMBL" id="NHYE01004571">
    <property type="protein sequence ID" value="PPQ83789.1"/>
    <property type="molecule type" value="Genomic_DNA"/>
</dbReference>
<organism evidence="2 3">
    <name type="scientific">Gymnopilus dilepis</name>
    <dbReference type="NCBI Taxonomy" id="231916"/>
    <lineage>
        <taxon>Eukaryota</taxon>
        <taxon>Fungi</taxon>
        <taxon>Dikarya</taxon>
        <taxon>Basidiomycota</taxon>
        <taxon>Agaricomycotina</taxon>
        <taxon>Agaricomycetes</taxon>
        <taxon>Agaricomycetidae</taxon>
        <taxon>Agaricales</taxon>
        <taxon>Agaricineae</taxon>
        <taxon>Hymenogastraceae</taxon>
        <taxon>Gymnopilus</taxon>
    </lineage>
</organism>
<gene>
    <name evidence="2" type="ORF">CVT26_004879</name>
</gene>
<evidence type="ECO:0000313" key="3">
    <source>
        <dbReference type="Proteomes" id="UP000284706"/>
    </source>
</evidence>
<feature type="compositionally biased region" description="Low complexity" evidence="1">
    <location>
        <begin position="1"/>
        <end position="15"/>
    </location>
</feature>
<feature type="region of interest" description="Disordered" evidence="1">
    <location>
        <begin position="1"/>
        <end position="38"/>
    </location>
</feature>
<dbReference type="InParanoid" id="A0A409WZ83"/>
<feature type="compositionally biased region" description="Low complexity" evidence="1">
    <location>
        <begin position="280"/>
        <end position="290"/>
    </location>
</feature>
<feature type="compositionally biased region" description="Polar residues" evidence="1">
    <location>
        <begin position="331"/>
        <end position="352"/>
    </location>
</feature>
<keyword evidence="3" id="KW-1185">Reference proteome</keyword>
<dbReference type="Proteomes" id="UP000284706">
    <property type="component" value="Unassembled WGS sequence"/>
</dbReference>
<feature type="region of interest" description="Disordered" evidence="1">
    <location>
        <begin position="419"/>
        <end position="458"/>
    </location>
</feature>
<feature type="compositionally biased region" description="Basic residues" evidence="1">
    <location>
        <begin position="291"/>
        <end position="305"/>
    </location>
</feature>
<evidence type="ECO:0008006" key="4">
    <source>
        <dbReference type="Google" id="ProtNLM"/>
    </source>
</evidence>